<protein>
    <submittedName>
        <fullName evidence="1">Uncharacterized protein</fullName>
    </submittedName>
</protein>
<proteinExistence type="predicted"/>
<name>A0ACB9NFN7_BAUVA</name>
<sequence>MVLLAAARFAPETIVQLLKFKPQRPKPFTIVQVLPNFKPQLPKSFNMSAGPENSNLDSGGGGQINSIGKSKAGSATQEQRKLTSKATQKSRSTRIQPTIVLEIN</sequence>
<dbReference type="EMBL" id="CM039432">
    <property type="protein sequence ID" value="KAI4333530.1"/>
    <property type="molecule type" value="Genomic_DNA"/>
</dbReference>
<organism evidence="1 2">
    <name type="scientific">Bauhinia variegata</name>
    <name type="common">Purple orchid tree</name>
    <name type="synonym">Phanera variegata</name>
    <dbReference type="NCBI Taxonomy" id="167791"/>
    <lineage>
        <taxon>Eukaryota</taxon>
        <taxon>Viridiplantae</taxon>
        <taxon>Streptophyta</taxon>
        <taxon>Embryophyta</taxon>
        <taxon>Tracheophyta</taxon>
        <taxon>Spermatophyta</taxon>
        <taxon>Magnoliopsida</taxon>
        <taxon>eudicotyledons</taxon>
        <taxon>Gunneridae</taxon>
        <taxon>Pentapetalae</taxon>
        <taxon>rosids</taxon>
        <taxon>fabids</taxon>
        <taxon>Fabales</taxon>
        <taxon>Fabaceae</taxon>
        <taxon>Cercidoideae</taxon>
        <taxon>Cercideae</taxon>
        <taxon>Bauhiniinae</taxon>
        <taxon>Bauhinia</taxon>
    </lineage>
</organism>
<evidence type="ECO:0000313" key="1">
    <source>
        <dbReference type="EMBL" id="KAI4333530.1"/>
    </source>
</evidence>
<comment type="caution">
    <text evidence="1">The sequence shown here is derived from an EMBL/GenBank/DDBJ whole genome shotgun (WGS) entry which is preliminary data.</text>
</comment>
<gene>
    <name evidence="1" type="ORF">L6164_018322</name>
</gene>
<reference evidence="1 2" key="1">
    <citation type="journal article" date="2022" name="DNA Res.">
        <title>Chromosomal-level genome assembly of the orchid tree Bauhinia variegata (Leguminosae; Cercidoideae) supports the allotetraploid origin hypothesis of Bauhinia.</title>
        <authorList>
            <person name="Zhong Y."/>
            <person name="Chen Y."/>
            <person name="Zheng D."/>
            <person name="Pang J."/>
            <person name="Liu Y."/>
            <person name="Luo S."/>
            <person name="Meng S."/>
            <person name="Qian L."/>
            <person name="Wei D."/>
            <person name="Dai S."/>
            <person name="Zhou R."/>
        </authorList>
    </citation>
    <scope>NUCLEOTIDE SEQUENCE [LARGE SCALE GENOMIC DNA]</scope>
    <source>
        <strain evidence="1">BV-YZ2020</strain>
    </source>
</reference>
<keyword evidence="2" id="KW-1185">Reference proteome</keyword>
<accession>A0ACB9NFN7</accession>
<dbReference type="Proteomes" id="UP000828941">
    <property type="component" value="Chromosome 7"/>
</dbReference>
<evidence type="ECO:0000313" key="2">
    <source>
        <dbReference type="Proteomes" id="UP000828941"/>
    </source>
</evidence>